<reference evidence="2 3" key="1">
    <citation type="submission" date="2019-12" db="EMBL/GenBank/DDBJ databases">
        <title>Genomic-based taxomic classification of the family Erythrobacteraceae.</title>
        <authorList>
            <person name="Xu L."/>
        </authorList>
    </citation>
    <scope>NUCLEOTIDE SEQUENCE [LARGE SCALE GENOMIC DNA]</scope>
    <source>
        <strain evidence="2 3">LMG 29518</strain>
    </source>
</reference>
<dbReference type="Pfam" id="PF10003">
    <property type="entry name" value="DUF2244"/>
    <property type="match status" value="1"/>
</dbReference>
<evidence type="ECO:0000313" key="2">
    <source>
        <dbReference type="EMBL" id="MXO66062.1"/>
    </source>
</evidence>
<keyword evidence="1" id="KW-1133">Transmembrane helix</keyword>
<organism evidence="2 3">
    <name type="scientific">Altericroceibacterium endophyticum</name>
    <dbReference type="NCBI Taxonomy" id="1808508"/>
    <lineage>
        <taxon>Bacteria</taxon>
        <taxon>Pseudomonadati</taxon>
        <taxon>Pseudomonadota</taxon>
        <taxon>Alphaproteobacteria</taxon>
        <taxon>Sphingomonadales</taxon>
        <taxon>Erythrobacteraceae</taxon>
        <taxon>Altericroceibacterium</taxon>
    </lineage>
</organism>
<sequence length="169" mass="19105">MYSIHTRPSGRPVAEHDIAPFQSDGLLLRLQENRSSLSQEARVTFTVLIGLFMALTILPALKGQWLVPISTLTSMALLVGALEYHKRSQVTDEWLAIEANHILYRNAQKNTVRLPLATTFLVEEGTGSDRLRLFLKNQWHMVEIACCLGLEEKLSLASLISQHLKRETR</sequence>
<dbReference type="EMBL" id="WTYT01000004">
    <property type="protein sequence ID" value="MXO66062.1"/>
    <property type="molecule type" value="Genomic_DNA"/>
</dbReference>
<protein>
    <submittedName>
        <fullName evidence="2">DUF2244 domain-containing protein</fullName>
    </submittedName>
</protein>
<comment type="caution">
    <text evidence="2">The sequence shown here is derived from an EMBL/GenBank/DDBJ whole genome shotgun (WGS) entry which is preliminary data.</text>
</comment>
<dbReference type="OrthoDB" id="7508369at2"/>
<evidence type="ECO:0000256" key="1">
    <source>
        <dbReference type="SAM" id="Phobius"/>
    </source>
</evidence>
<accession>A0A6I4T768</accession>
<proteinExistence type="predicted"/>
<name>A0A6I4T768_9SPHN</name>
<dbReference type="InterPro" id="IPR019253">
    <property type="entry name" value="DUF2244_TM"/>
</dbReference>
<feature type="transmembrane region" description="Helical" evidence="1">
    <location>
        <begin position="65"/>
        <end position="84"/>
    </location>
</feature>
<feature type="transmembrane region" description="Helical" evidence="1">
    <location>
        <begin position="41"/>
        <end position="59"/>
    </location>
</feature>
<evidence type="ECO:0000313" key="3">
    <source>
        <dbReference type="Proteomes" id="UP000438476"/>
    </source>
</evidence>
<keyword evidence="1" id="KW-0472">Membrane</keyword>
<dbReference type="Proteomes" id="UP000438476">
    <property type="component" value="Unassembled WGS sequence"/>
</dbReference>
<keyword evidence="1" id="KW-0812">Transmembrane</keyword>
<dbReference type="AlphaFoldDB" id="A0A6I4T768"/>
<keyword evidence="3" id="KW-1185">Reference proteome</keyword>
<dbReference type="RefSeq" id="WP_160736511.1">
    <property type="nucleotide sequence ID" value="NZ_WTYT01000004.1"/>
</dbReference>
<gene>
    <name evidence="2" type="ORF">GRI91_09880</name>
</gene>